<organism evidence="1 2">
    <name type="scientific">Parasutterella excrementihominis</name>
    <dbReference type="NCBI Taxonomy" id="487175"/>
    <lineage>
        <taxon>Bacteria</taxon>
        <taxon>Pseudomonadati</taxon>
        <taxon>Pseudomonadota</taxon>
        <taxon>Betaproteobacteria</taxon>
        <taxon>Burkholderiales</taxon>
        <taxon>Sutterellaceae</taxon>
        <taxon>Parasutterella</taxon>
    </lineage>
</organism>
<sequence>MTTRFKEVVYAKALSRELPSVVFSATEPILLTRWTIKPVGSDGWSVARI</sequence>
<comment type="caution">
    <text evidence="1">The sequence shown here is derived from an EMBL/GenBank/DDBJ whole genome shotgun (WGS) entry which is preliminary data.</text>
</comment>
<dbReference type="Proteomes" id="UP000462362">
    <property type="component" value="Unassembled WGS sequence"/>
</dbReference>
<accession>A0A6I3RYT0</accession>
<gene>
    <name evidence="1" type="ORF">GMD42_03265</name>
</gene>
<proteinExistence type="predicted"/>
<reference evidence="1 2" key="1">
    <citation type="journal article" date="2019" name="Nat. Med.">
        <title>A library of human gut bacterial isolates paired with longitudinal multiomics data enables mechanistic microbiome research.</title>
        <authorList>
            <person name="Poyet M."/>
            <person name="Groussin M."/>
            <person name="Gibbons S.M."/>
            <person name="Avila-Pacheco J."/>
            <person name="Jiang X."/>
            <person name="Kearney S.M."/>
            <person name="Perrotta A.R."/>
            <person name="Berdy B."/>
            <person name="Zhao S."/>
            <person name="Lieberman T.D."/>
            <person name="Swanson P.K."/>
            <person name="Smith M."/>
            <person name="Roesemann S."/>
            <person name="Alexander J.E."/>
            <person name="Rich S.A."/>
            <person name="Livny J."/>
            <person name="Vlamakis H."/>
            <person name="Clish C."/>
            <person name="Bullock K."/>
            <person name="Deik A."/>
            <person name="Scott J."/>
            <person name="Pierce K.A."/>
            <person name="Xavier R.J."/>
            <person name="Alm E.J."/>
        </authorList>
    </citation>
    <scope>NUCLEOTIDE SEQUENCE [LARGE SCALE GENOMIC DNA]</scope>
    <source>
        <strain evidence="1 2">BIOML-A2</strain>
    </source>
</reference>
<evidence type="ECO:0000313" key="2">
    <source>
        <dbReference type="Proteomes" id="UP000462362"/>
    </source>
</evidence>
<dbReference type="GeneID" id="43350113"/>
<dbReference type="AlphaFoldDB" id="A0A6I3RYT0"/>
<protein>
    <submittedName>
        <fullName evidence="1">Uncharacterized protein</fullName>
    </submittedName>
</protein>
<evidence type="ECO:0000313" key="1">
    <source>
        <dbReference type="EMBL" id="MTU42656.1"/>
    </source>
</evidence>
<dbReference type="RefSeq" id="WP_008864573.1">
    <property type="nucleotide sequence ID" value="NZ_CAJUON010000003.1"/>
</dbReference>
<name>A0A6I3RYT0_9BURK</name>
<dbReference type="EMBL" id="WNCL01000006">
    <property type="protein sequence ID" value="MTU42656.1"/>
    <property type="molecule type" value="Genomic_DNA"/>
</dbReference>